<name>A0A495D3J2_9PROT</name>
<dbReference type="SUPFAM" id="SSF53822">
    <property type="entry name" value="Periplasmic binding protein-like I"/>
    <property type="match status" value="1"/>
</dbReference>
<dbReference type="PROSITE" id="PS50932">
    <property type="entry name" value="HTH_LACI_2"/>
    <property type="match status" value="1"/>
</dbReference>
<dbReference type="GO" id="GO:0000976">
    <property type="term" value="F:transcription cis-regulatory region binding"/>
    <property type="evidence" value="ECO:0007669"/>
    <property type="project" value="TreeGrafter"/>
</dbReference>
<dbReference type="SMART" id="SM00354">
    <property type="entry name" value="HTH_LACI"/>
    <property type="match status" value="1"/>
</dbReference>
<keyword evidence="1" id="KW-0805">Transcription regulation</keyword>
<dbReference type="CDD" id="cd01392">
    <property type="entry name" value="HTH_LacI"/>
    <property type="match status" value="1"/>
</dbReference>
<dbReference type="InterPro" id="IPR046335">
    <property type="entry name" value="LacI/GalR-like_sensor"/>
</dbReference>
<proteinExistence type="predicted"/>
<keyword evidence="2" id="KW-0238">DNA-binding</keyword>
<dbReference type="InterPro" id="IPR028082">
    <property type="entry name" value="Peripla_BP_I"/>
</dbReference>
<keyword evidence="3" id="KW-0804">Transcription</keyword>
<accession>A0A495D3J2</accession>
<dbReference type="CDD" id="cd01545">
    <property type="entry name" value="PBP1_SalR"/>
    <property type="match status" value="1"/>
</dbReference>
<dbReference type="OrthoDB" id="234496at2"/>
<dbReference type="SUPFAM" id="SSF47413">
    <property type="entry name" value="lambda repressor-like DNA-binding domains"/>
    <property type="match status" value="1"/>
</dbReference>
<protein>
    <submittedName>
        <fullName evidence="5">LacI family transcriptional regulator</fullName>
    </submittedName>
</protein>
<dbReference type="GO" id="GO:0003700">
    <property type="term" value="F:DNA-binding transcription factor activity"/>
    <property type="evidence" value="ECO:0007669"/>
    <property type="project" value="TreeGrafter"/>
</dbReference>
<evidence type="ECO:0000256" key="2">
    <source>
        <dbReference type="ARBA" id="ARBA00023125"/>
    </source>
</evidence>
<dbReference type="AlphaFoldDB" id="A0A495D3J2"/>
<evidence type="ECO:0000259" key="4">
    <source>
        <dbReference type="PROSITE" id="PS50932"/>
    </source>
</evidence>
<dbReference type="PANTHER" id="PTHR30146:SF153">
    <property type="entry name" value="LACTOSE OPERON REPRESSOR"/>
    <property type="match status" value="1"/>
</dbReference>
<dbReference type="Gene3D" id="1.10.260.40">
    <property type="entry name" value="lambda repressor-like DNA-binding domains"/>
    <property type="match status" value="1"/>
</dbReference>
<evidence type="ECO:0000313" key="6">
    <source>
        <dbReference type="Proteomes" id="UP000273675"/>
    </source>
</evidence>
<gene>
    <name evidence="5" type="ORF">C7435_1807</name>
</gene>
<dbReference type="InterPro" id="IPR010982">
    <property type="entry name" value="Lambda_DNA-bd_dom_sf"/>
</dbReference>
<sequence>MSVKTRANKQSGATIKDVANAAGVSAMTVSRVLNAEPNVRPATRERVQSAILELNYRPNLSARNLARANAYFIGLLYDNPSAGYISELLIGALNRCRSSGYHLVLESCGAADEDWTSQIADMLRTSNFDGVIMPPPVCDHPDVLDAVAAAGIPYVRIAPDTDIDRAPCILTDDRAAARRMTEYLIGLGHTRIGFILGPTEHGASRERHAGFLEGLAAHGIESDPALIAAGAFTYKSGLEAADVLLSLEQRPTAIFASNDDMAVAVIALAHKHALDVPHDLTVVGFDDTQTATAIWPQLTTVRQPISDMSSAAVELLASHLNGDENAVARCEIRSEIVIRDSSTGPAR</sequence>
<dbReference type="EMBL" id="RBIM01000004">
    <property type="protein sequence ID" value="RKQ96477.1"/>
    <property type="molecule type" value="Genomic_DNA"/>
</dbReference>
<dbReference type="Pfam" id="PF00356">
    <property type="entry name" value="LacI"/>
    <property type="match status" value="1"/>
</dbReference>
<dbReference type="PROSITE" id="PS00356">
    <property type="entry name" value="HTH_LACI_1"/>
    <property type="match status" value="1"/>
</dbReference>
<dbReference type="PRINTS" id="PR00036">
    <property type="entry name" value="HTHLACI"/>
</dbReference>
<dbReference type="RefSeq" id="WP_121211013.1">
    <property type="nucleotide sequence ID" value="NZ_RBIM01000004.1"/>
</dbReference>
<dbReference type="Pfam" id="PF13377">
    <property type="entry name" value="Peripla_BP_3"/>
    <property type="match status" value="1"/>
</dbReference>
<dbReference type="Gene3D" id="3.40.50.2300">
    <property type="match status" value="2"/>
</dbReference>
<reference evidence="5 6" key="1">
    <citation type="submission" date="2018-10" db="EMBL/GenBank/DDBJ databases">
        <title>Genomic Encyclopedia of Type Strains, Phase IV (KMG-IV): sequencing the most valuable type-strain genomes for metagenomic binning, comparative biology and taxonomic classification.</title>
        <authorList>
            <person name="Goeker M."/>
        </authorList>
    </citation>
    <scope>NUCLEOTIDE SEQUENCE [LARGE SCALE GENOMIC DNA]</scope>
    <source>
        <strain evidence="5 6">DSM 4734</strain>
    </source>
</reference>
<evidence type="ECO:0000256" key="1">
    <source>
        <dbReference type="ARBA" id="ARBA00023015"/>
    </source>
</evidence>
<evidence type="ECO:0000313" key="5">
    <source>
        <dbReference type="EMBL" id="RKQ96477.1"/>
    </source>
</evidence>
<dbReference type="Proteomes" id="UP000273675">
    <property type="component" value="Unassembled WGS sequence"/>
</dbReference>
<dbReference type="PANTHER" id="PTHR30146">
    <property type="entry name" value="LACI-RELATED TRANSCRIPTIONAL REPRESSOR"/>
    <property type="match status" value="1"/>
</dbReference>
<comment type="caution">
    <text evidence="5">The sequence shown here is derived from an EMBL/GenBank/DDBJ whole genome shotgun (WGS) entry which is preliminary data.</text>
</comment>
<evidence type="ECO:0000256" key="3">
    <source>
        <dbReference type="ARBA" id="ARBA00023163"/>
    </source>
</evidence>
<dbReference type="InterPro" id="IPR000843">
    <property type="entry name" value="HTH_LacI"/>
</dbReference>
<organism evidence="5 6">
    <name type="scientific">Maricaulis maris</name>
    <dbReference type="NCBI Taxonomy" id="74318"/>
    <lineage>
        <taxon>Bacteria</taxon>
        <taxon>Pseudomonadati</taxon>
        <taxon>Pseudomonadota</taxon>
        <taxon>Alphaproteobacteria</taxon>
        <taxon>Maricaulales</taxon>
        <taxon>Maricaulaceae</taxon>
        <taxon>Maricaulis</taxon>
    </lineage>
</organism>
<feature type="domain" description="HTH lacI-type" evidence="4">
    <location>
        <begin position="13"/>
        <end position="67"/>
    </location>
</feature>